<keyword evidence="2" id="KW-1185">Reference proteome</keyword>
<organism evidence="1 2">
    <name type="scientific">Nannocystis bainbridge</name>
    <dbReference type="NCBI Taxonomy" id="2995303"/>
    <lineage>
        <taxon>Bacteria</taxon>
        <taxon>Pseudomonadati</taxon>
        <taxon>Myxococcota</taxon>
        <taxon>Polyangia</taxon>
        <taxon>Nannocystales</taxon>
        <taxon>Nannocystaceae</taxon>
        <taxon>Nannocystis</taxon>
    </lineage>
</organism>
<evidence type="ECO:0000313" key="1">
    <source>
        <dbReference type="EMBL" id="MDC0719036.1"/>
    </source>
</evidence>
<evidence type="ECO:0000313" key="2">
    <source>
        <dbReference type="Proteomes" id="UP001221686"/>
    </source>
</evidence>
<dbReference type="EMBL" id="JAQNDL010000002">
    <property type="protein sequence ID" value="MDC0719036.1"/>
    <property type="molecule type" value="Genomic_DNA"/>
</dbReference>
<comment type="caution">
    <text evidence="1">The sequence shown here is derived from an EMBL/GenBank/DDBJ whole genome shotgun (WGS) entry which is preliminary data.</text>
</comment>
<dbReference type="Proteomes" id="UP001221686">
    <property type="component" value="Unassembled WGS sequence"/>
</dbReference>
<proteinExistence type="predicted"/>
<gene>
    <name evidence="1" type="ORF">POL25_19180</name>
</gene>
<reference evidence="1 2" key="1">
    <citation type="submission" date="2022-11" db="EMBL/GenBank/DDBJ databases">
        <title>Minimal conservation of predation-associated metabolite biosynthetic gene clusters underscores biosynthetic potential of Myxococcota including descriptions for ten novel species: Archangium lansinium sp. nov., Myxococcus landrumus sp. nov., Nannocystis bai.</title>
        <authorList>
            <person name="Ahearne A."/>
            <person name="Stevens C."/>
            <person name="Dowd S."/>
        </authorList>
    </citation>
    <scope>NUCLEOTIDE SEQUENCE [LARGE SCALE GENOMIC DNA]</scope>
    <source>
        <strain evidence="1 2">BB15-2</strain>
    </source>
</reference>
<name>A0ABT5DZH5_9BACT</name>
<sequence>MQSIVSRMMTKVAVGALVLAPACDPDTAPESNNEVVFDADDAPVSDEPIGTVLASIEGAQGARLTFLDLEDGIAVLETRSARQPSALIKVQAEDPTPLEIYLAAEGDEPAVLARLTLHHDEVAKQPPRPLKANPRVTMSPEDLSEEGFHPIGGYCTATNWVNSWHADLNPLSQYDAADHYVQEYLASPLYFAPGSSPNTKTWIGGCVADHNGSEDVDDKWLRIEKLQSGVWSTVETHFLDAAPNSQQDAYTFYAYHPGGARYRGRLSNFVNNDPPVDPDYGWGLAWTPYTIINP</sequence>
<protein>
    <submittedName>
        <fullName evidence="1">Uncharacterized protein</fullName>
    </submittedName>
</protein>
<accession>A0ABT5DZH5</accession>